<dbReference type="NCBIfam" id="TIGR02407">
    <property type="entry name" value="ectoine_ectB"/>
    <property type="match status" value="1"/>
</dbReference>
<evidence type="ECO:0000256" key="3">
    <source>
        <dbReference type="ARBA" id="ARBA00008954"/>
    </source>
</evidence>
<dbReference type="InterPro" id="IPR000182">
    <property type="entry name" value="GNAT_dom"/>
</dbReference>
<dbReference type="Pfam" id="PF00583">
    <property type="entry name" value="Acetyltransf_1"/>
    <property type="match status" value="1"/>
</dbReference>
<name>A0A2N8SW35_STUST</name>
<dbReference type="InterPro" id="IPR005814">
    <property type="entry name" value="Aminotrans_3"/>
</dbReference>
<evidence type="ECO:0000256" key="9">
    <source>
        <dbReference type="ARBA" id="ARBA00022898"/>
    </source>
</evidence>
<comment type="similarity">
    <text evidence="3">Belongs to the class-III pyridoxal-phosphate-dependent aminotransferase family.</text>
</comment>
<dbReference type="InterPro" id="IPR012772">
    <property type="entry name" value="Ectoine_EctA"/>
</dbReference>
<dbReference type="AlphaFoldDB" id="A0A2N8SW35"/>
<gene>
    <name evidence="13" type="ORF">CXL00_07180</name>
</gene>
<dbReference type="SUPFAM" id="SSF55729">
    <property type="entry name" value="Acyl-CoA N-acyltransferases (Nat)"/>
    <property type="match status" value="1"/>
</dbReference>
<dbReference type="CDD" id="cd04301">
    <property type="entry name" value="NAT_SF"/>
    <property type="match status" value="1"/>
</dbReference>
<dbReference type="GO" id="GO:0019491">
    <property type="term" value="P:ectoine biosynthetic process"/>
    <property type="evidence" value="ECO:0007669"/>
    <property type="project" value="UniProtKB-UniPathway"/>
</dbReference>
<dbReference type="PANTHER" id="PTHR43552">
    <property type="entry name" value="DIAMINOBUTYRATE--2-OXOGLUTARATE AMINOTRANSFERASE"/>
    <property type="match status" value="1"/>
</dbReference>
<organism evidence="13 14">
    <name type="scientific">Stutzerimonas stutzeri</name>
    <name type="common">Pseudomonas stutzeri</name>
    <dbReference type="NCBI Taxonomy" id="316"/>
    <lineage>
        <taxon>Bacteria</taxon>
        <taxon>Pseudomonadati</taxon>
        <taxon>Pseudomonadota</taxon>
        <taxon>Gammaproteobacteria</taxon>
        <taxon>Pseudomonadales</taxon>
        <taxon>Pseudomonadaceae</taxon>
        <taxon>Stutzerimonas</taxon>
    </lineage>
</organism>
<reference evidence="13 14" key="1">
    <citation type="submission" date="2018-01" db="EMBL/GenBank/DDBJ databases">
        <title>Denitrification phenotypes of diverse strains of Pseudomonas stutzeri.</title>
        <authorList>
            <person name="Milligan D.A."/>
            <person name="Bergaust L."/>
            <person name="Bakken L.R."/>
            <person name="Frostegard A."/>
        </authorList>
    </citation>
    <scope>NUCLEOTIDE SEQUENCE [LARGE SCALE GENOMIC DNA]</scope>
    <source>
        <strain evidence="13 14">28a3</strain>
    </source>
</reference>
<dbReference type="InterPro" id="IPR004637">
    <property type="entry name" value="Dat"/>
</dbReference>
<keyword evidence="10" id="KW-0012">Acyltransferase</keyword>
<evidence type="ECO:0000256" key="6">
    <source>
        <dbReference type="ARBA" id="ARBA00017935"/>
    </source>
</evidence>
<evidence type="ECO:0000256" key="2">
    <source>
        <dbReference type="ARBA" id="ARBA00004978"/>
    </source>
</evidence>
<keyword evidence="8 13" id="KW-0808">Transferase</keyword>
<protein>
    <recommendedName>
        <fullName evidence="6">L-2,4-diaminobutyric acid acetyltransferase</fullName>
        <ecNumber evidence="5">2.3.1.178</ecNumber>
    </recommendedName>
</protein>
<evidence type="ECO:0000313" key="14">
    <source>
        <dbReference type="Proteomes" id="UP000235897"/>
    </source>
</evidence>
<dbReference type="PANTHER" id="PTHR43552:SF2">
    <property type="entry name" value="DIAMINOBUTYRATE--2-OXOGLUTARATE TRANSAMINASE"/>
    <property type="match status" value="1"/>
</dbReference>
<dbReference type="InterPro" id="IPR015422">
    <property type="entry name" value="PyrdxlP-dep_Trfase_small"/>
</dbReference>
<dbReference type="EMBL" id="POUW01000002">
    <property type="protein sequence ID" value="PNG06700.1"/>
    <property type="molecule type" value="Genomic_DNA"/>
</dbReference>
<comment type="catalytic activity">
    <reaction evidence="11">
        <text>L-2,4-diaminobutanoate + acetyl-CoA = (2S)-4-acetamido-2-aminobutanoate + CoA + H(+)</text>
        <dbReference type="Rhea" id="RHEA:16901"/>
        <dbReference type="ChEBI" id="CHEBI:15378"/>
        <dbReference type="ChEBI" id="CHEBI:57287"/>
        <dbReference type="ChEBI" id="CHEBI:57288"/>
        <dbReference type="ChEBI" id="CHEBI:58761"/>
        <dbReference type="ChEBI" id="CHEBI:58929"/>
        <dbReference type="EC" id="2.3.1.178"/>
    </reaction>
</comment>
<evidence type="ECO:0000256" key="7">
    <source>
        <dbReference type="ARBA" id="ARBA00022576"/>
    </source>
</evidence>
<dbReference type="NCBIfam" id="NF006733">
    <property type="entry name" value="PRK09264.1"/>
    <property type="match status" value="1"/>
</dbReference>
<dbReference type="InterPro" id="IPR012773">
    <property type="entry name" value="Ectoine_EctB"/>
</dbReference>
<comment type="pathway">
    <text evidence="2">Amine and polyamine biosynthesis; ectoine biosynthesis; L-ectoine from L-aspartate 4-semialdehyde: step 2/3.</text>
</comment>
<dbReference type="UniPathway" id="UPA00067">
    <property type="reaction ID" value="UER00122"/>
</dbReference>
<proteinExistence type="inferred from homology"/>
<evidence type="ECO:0000256" key="10">
    <source>
        <dbReference type="ARBA" id="ARBA00023315"/>
    </source>
</evidence>
<evidence type="ECO:0000256" key="5">
    <source>
        <dbReference type="ARBA" id="ARBA00012355"/>
    </source>
</evidence>
<dbReference type="EC" id="2.3.1.178" evidence="5"/>
<dbReference type="PROSITE" id="PS00600">
    <property type="entry name" value="AA_TRANSFER_CLASS_3"/>
    <property type="match status" value="1"/>
</dbReference>
<accession>A0A2N8SW35</accession>
<dbReference type="SUPFAM" id="SSF53383">
    <property type="entry name" value="PLP-dependent transferases"/>
    <property type="match status" value="1"/>
</dbReference>
<keyword evidence="7 13" id="KW-0032">Aminotransferase</keyword>
<comment type="caution">
    <text evidence="13">The sequence shown here is derived from an EMBL/GenBank/DDBJ whole genome shotgun (WGS) entry which is preliminary data.</text>
</comment>
<comment type="similarity">
    <text evidence="4">Belongs to the acetyltransferase family. EctA subfamily.</text>
</comment>
<dbReference type="InterPro" id="IPR049704">
    <property type="entry name" value="Aminotrans_3_PPA_site"/>
</dbReference>
<dbReference type="Proteomes" id="UP000235897">
    <property type="component" value="Unassembled WGS sequence"/>
</dbReference>
<evidence type="ECO:0000256" key="11">
    <source>
        <dbReference type="ARBA" id="ARBA00048924"/>
    </source>
</evidence>
<feature type="domain" description="N-acetyltransferase" evidence="12">
    <location>
        <begin position="6"/>
        <end position="174"/>
    </location>
</feature>
<dbReference type="Gene3D" id="3.90.1150.10">
    <property type="entry name" value="Aspartate Aminotransferase, domain 1"/>
    <property type="match status" value="1"/>
</dbReference>
<sequence>MSVPTVTLRRPTDGDGSALHDLVARCQPLDTNSVYCNLLQCSDFADTSIAAENANGQLVGFISGYCPPARPDTLFVWQVAVDASMRGQGLALRMLMALVTRVAREQGVRHLETTISPDNGASQALFKKAFAQLETEYSTRTLFSRAKHFAGQHEDEELYRAGPFDATDSRQRIRGNPMQTFELHESGVRSYCRSFPVVFKQARGAELITREGKHYIDFLAGAGTLNYGHNHPVLKQALLDYISADGITHGLDMYSDAKERFLSTFDRLILKPRNMDYVMQFTGPTGTNAVEAALKLARKVTGRNNIISFTNGFHGCSIGALAATGNKHHRGAAGVPLTDVSRMPYANYFGEKVNTIGMMDKLLTDPSSGIDKPAAVIVEVVQGEGGLNAASAEWVRKLEKLCRKHEMLLIVDDIQAGCGRTGSFFSFEEMGIKPDMITLSKSLSGFGLPFAMVLLRKELDQWKPGEHNGTFRGNNHAFVTAAAAIEHFWSDDHFAKSVQAKGKRIADGMHKIVRRYGPDSLFVKGRGMMIGISCPDGDTAAAICRHAFENGLVIETSGAHSEVVKCLCPLVISEEQIDKAMSILDKAFAAVMSEQDANQAAS</sequence>
<dbReference type="Pfam" id="PF00202">
    <property type="entry name" value="Aminotran_3"/>
    <property type="match status" value="1"/>
</dbReference>
<evidence type="ECO:0000256" key="8">
    <source>
        <dbReference type="ARBA" id="ARBA00022679"/>
    </source>
</evidence>
<dbReference type="GO" id="GO:0047307">
    <property type="term" value="F:diaminobutyrate-pyruvate transaminase activity"/>
    <property type="evidence" value="ECO:0007669"/>
    <property type="project" value="InterPro"/>
</dbReference>
<evidence type="ECO:0000256" key="1">
    <source>
        <dbReference type="ARBA" id="ARBA00001933"/>
    </source>
</evidence>
<dbReference type="Gene3D" id="3.40.640.10">
    <property type="entry name" value="Type I PLP-dependent aspartate aminotransferase-like (Major domain)"/>
    <property type="match status" value="1"/>
</dbReference>
<dbReference type="InterPro" id="IPR015421">
    <property type="entry name" value="PyrdxlP-dep_Trfase_major"/>
</dbReference>
<dbReference type="OrthoDB" id="9801052at2"/>
<evidence type="ECO:0000313" key="13">
    <source>
        <dbReference type="EMBL" id="PNG06700.1"/>
    </source>
</evidence>
<dbReference type="PROSITE" id="PS51186">
    <property type="entry name" value="GNAT"/>
    <property type="match status" value="1"/>
</dbReference>
<dbReference type="InterPro" id="IPR016181">
    <property type="entry name" value="Acyl_CoA_acyltransferase"/>
</dbReference>
<dbReference type="NCBIfam" id="TIGR02406">
    <property type="entry name" value="ectoine_EctA"/>
    <property type="match status" value="1"/>
</dbReference>
<evidence type="ECO:0000256" key="4">
    <source>
        <dbReference type="ARBA" id="ARBA00010712"/>
    </source>
</evidence>
<dbReference type="NCBIfam" id="TIGR00709">
    <property type="entry name" value="dat"/>
    <property type="match status" value="1"/>
</dbReference>
<dbReference type="Gene3D" id="3.40.630.30">
    <property type="match status" value="1"/>
</dbReference>
<dbReference type="GO" id="GO:0030170">
    <property type="term" value="F:pyridoxal phosphate binding"/>
    <property type="evidence" value="ECO:0007669"/>
    <property type="project" value="InterPro"/>
</dbReference>
<keyword evidence="9" id="KW-0663">Pyridoxal phosphate</keyword>
<evidence type="ECO:0000259" key="12">
    <source>
        <dbReference type="PROSITE" id="PS51186"/>
    </source>
</evidence>
<dbReference type="InterPro" id="IPR015424">
    <property type="entry name" value="PyrdxlP-dep_Trfase"/>
</dbReference>
<dbReference type="CDD" id="cd00610">
    <property type="entry name" value="OAT_like"/>
    <property type="match status" value="1"/>
</dbReference>
<dbReference type="GO" id="GO:0033816">
    <property type="term" value="F:diaminobutyrate acetyltransferase activity"/>
    <property type="evidence" value="ECO:0007669"/>
    <property type="project" value="UniProtKB-EC"/>
</dbReference>
<comment type="cofactor">
    <cofactor evidence="1">
        <name>pyridoxal 5'-phosphate</name>
        <dbReference type="ChEBI" id="CHEBI:597326"/>
    </cofactor>
</comment>